<gene>
    <name evidence="10" type="ORF">A3A01_01855</name>
</gene>
<dbReference type="GO" id="GO:0005737">
    <property type="term" value="C:cytoplasm"/>
    <property type="evidence" value="ECO:0007669"/>
    <property type="project" value="TreeGrafter"/>
</dbReference>
<dbReference type="Proteomes" id="UP000179352">
    <property type="component" value="Unassembled WGS sequence"/>
</dbReference>
<dbReference type="AlphaFoldDB" id="A0A1F6WVV8"/>
<dbReference type="PANTHER" id="PTHR11587:SF2">
    <property type="entry name" value="ARGININOSUCCINATE SYNTHASE"/>
    <property type="match status" value="1"/>
</dbReference>
<dbReference type="InterPro" id="IPR014729">
    <property type="entry name" value="Rossmann-like_a/b/a_fold"/>
</dbReference>
<dbReference type="InterPro" id="IPR001518">
    <property type="entry name" value="Arginosuc_synth"/>
</dbReference>
<dbReference type="GO" id="GO:0004055">
    <property type="term" value="F:argininosuccinate synthase activity"/>
    <property type="evidence" value="ECO:0007669"/>
    <property type="project" value="UniProtKB-EC"/>
</dbReference>
<dbReference type="Gene3D" id="3.40.50.620">
    <property type="entry name" value="HUPs"/>
    <property type="match status" value="1"/>
</dbReference>
<evidence type="ECO:0000256" key="7">
    <source>
        <dbReference type="ARBA" id="ARBA00022840"/>
    </source>
</evidence>
<dbReference type="Pfam" id="PF20979">
    <property type="entry name" value="Arginosuc_syn_C"/>
    <property type="match status" value="1"/>
</dbReference>
<comment type="pathway">
    <text evidence="1">Amino-acid biosynthesis; L-arginine biosynthesis; L-arginine from L-ornithine and carbamoyl phosphate: step 2/3.</text>
</comment>
<dbReference type="Pfam" id="PF00764">
    <property type="entry name" value="Arginosuc_synth"/>
    <property type="match status" value="1"/>
</dbReference>
<evidence type="ECO:0000256" key="5">
    <source>
        <dbReference type="ARBA" id="ARBA00022605"/>
    </source>
</evidence>
<evidence type="ECO:0000256" key="1">
    <source>
        <dbReference type="ARBA" id="ARBA00004967"/>
    </source>
</evidence>
<dbReference type="InterPro" id="IPR024074">
    <property type="entry name" value="AS_cat/multimer_dom_body"/>
</dbReference>
<dbReference type="InterPro" id="IPR018223">
    <property type="entry name" value="Arginosuc_synth_CS"/>
</dbReference>
<name>A0A1F6WVV8_9BACT</name>
<keyword evidence="6" id="KW-0547">Nucleotide-binding</keyword>
<dbReference type="CDD" id="cd01999">
    <property type="entry name" value="ASS"/>
    <property type="match status" value="1"/>
</dbReference>
<protein>
    <recommendedName>
        <fullName evidence="2">argininosuccinate synthase</fullName>
        <ecNumber evidence="2">6.3.4.5</ecNumber>
    </recommendedName>
</protein>
<feature type="domain" description="Arginosuccinate synthase-like N-terminal" evidence="8">
    <location>
        <begin position="22"/>
        <end position="183"/>
    </location>
</feature>
<dbReference type="GO" id="GO:0006526">
    <property type="term" value="P:L-arginine biosynthetic process"/>
    <property type="evidence" value="ECO:0007669"/>
    <property type="project" value="UniProtKB-UniPathway"/>
</dbReference>
<dbReference type="UniPathway" id="UPA00068">
    <property type="reaction ID" value="UER00113"/>
</dbReference>
<keyword evidence="3" id="KW-0055">Arginine biosynthesis</keyword>
<evidence type="ECO:0000256" key="6">
    <source>
        <dbReference type="ARBA" id="ARBA00022741"/>
    </source>
</evidence>
<keyword evidence="5" id="KW-0028">Amino-acid biosynthesis</keyword>
<keyword evidence="7" id="KW-0067">ATP-binding</keyword>
<dbReference type="InterPro" id="IPR048268">
    <property type="entry name" value="Arginosuc_syn_C"/>
</dbReference>
<sequence>MNKVNKYVKVASYEGKVGEVKKIVLLYSGGLDTSVMLKWIQDNYKAKVITLTLNLGQQHDDLEAVKNKALKLGAVKAITLDAREEFARDYISKGIKANSCYQGNYHLSTAIGRAIIAKKAVEVAKREGADCVAHGCTGKGNDQVRIDSYITTLDSTIKIIAPVREWNMDRNEEILYAKKHKIPVPATVNFPYSDDDNMWGITWEGGEIVNPALIPPVKKFLTTYNTPDKAPNKRELVKIGFQKGIPFSFNGEKMKISELIMKLNKVAGRHGVGTFHILEDRLVGLKNRGVYEQPAAHVIIEAHKNLEKYVSTRTLNELKQTLDIKWSYACYGSLWYDPMIQAINAFNDDVNKKVTGTVTVQLFKGIATVVALTSPFALDYVSFNNNEGYKFNVNNSASFI</sequence>
<feature type="domain" description="Arginosuccinate synthase C-terminal" evidence="9">
    <location>
        <begin position="192"/>
        <end position="387"/>
    </location>
</feature>
<dbReference type="STRING" id="1801770.A3A01_01855"/>
<proteinExistence type="inferred from homology"/>
<evidence type="ECO:0000313" key="11">
    <source>
        <dbReference type="Proteomes" id="UP000179352"/>
    </source>
</evidence>
<dbReference type="InterPro" id="IPR023434">
    <property type="entry name" value="Arginosuc_synth_type_1_subfam"/>
</dbReference>
<evidence type="ECO:0000259" key="8">
    <source>
        <dbReference type="Pfam" id="PF00764"/>
    </source>
</evidence>
<evidence type="ECO:0000256" key="3">
    <source>
        <dbReference type="ARBA" id="ARBA00022571"/>
    </source>
</evidence>
<dbReference type="PANTHER" id="PTHR11587">
    <property type="entry name" value="ARGININOSUCCINATE SYNTHASE"/>
    <property type="match status" value="1"/>
</dbReference>
<evidence type="ECO:0000256" key="2">
    <source>
        <dbReference type="ARBA" id="ARBA00012286"/>
    </source>
</evidence>
<dbReference type="SUPFAM" id="SSF69864">
    <property type="entry name" value="Argininosuccinate synthetase, C-terminal domain"/>
    <property type="match status" value="1"/>
</dbReference>
<dbReference type="Gene3D" id="3.90.1260.10">
    <property type="entry name" value="Argininosuccinate synthetase, chain A, domain 2"/>
    <property type="match status" value="1"/>
</dbReference>
<organism evidence="10 11">
    <name type="scientific">Candidatus Nomurabacteria bacterium RIFCSPLOWO2_01_FULL_39_17</name>
    <dbReference type="NCBI Taxonomy" id="1801770"/>
    <lineage>
        <taxon>Bacteria</taxon>
        <taxon>Candidatus Nomuraibacteriota</taxon>
    </lineage>
</organism>
<dbReference type="NCBIfam" id="NF001770">
    <property type="entry name" value="PRK00509.1"/>
    <property type="match status" value="1"/>
</dbReference>
<dbReference type="HAMAP" id="MF_00005">
    <property type="entry name" value="Arg_succ_synth_type1"/>
    <property type="match status" value="1"/>
</dbReference>
<reference evidence="10 11" key="1">
    <citation type="journal article" date="2016" name="Nat. Commun.">
        <title>Thousands of microbial genomes shed light on interconnected biogeochemical processes in an aquifer system.</title>
        <authorList>
            <person name="Anantharaman K."/>
            <person name="Brown C.T."/>
            <person name="Hug L.A."/>
            <person name="Sharon I."/>
            <person name="Castelle C.J."/>
            <person name="Probst A.J."/>
            <person name="Thomas B.C."/>
            <person name="Singh A."/>
            <person name="Wilkins M.J."/>
            <person name="Karaoz U."/>
            <person name="Brodie E.L."/>
            <person name="Williams K.H."/>
            <person name="Hubbard S.S."/>
            <person name="Banfield J.F."/>
        </authorList>
    </citation>
    <scope>NUCLEOTIDE SEQUENCE [LARGE SCALE GENOMIC DNA]</scope>
</reference>
<evidence type="ECO:0000259" key="9">
    <source>
        <dbReference type="Pfam" id="PF20979"/>
    </source>
</evidence>
<dbReference type="GO" id="GO:0000053">
    <property type="term" value="P:argininosuccinate metabolic process"/>
    <property type="evidence" value="ECO:0007669"/>
    <property type="project" value="TreeGrafter"/>
</dbReference>
<feature type="non-terminal residue" evidence="10">
    <location>
        <position position="400"/>
    </location>
</feature>
<evidence type="ECO:0000313" key="10">
    <source>
        <dbReference type="EMBL" id="OGI86012.1"/>
    </source>
</evidence>
<dbReference type="NCBIfam" id="TIGR00032">
    <property type="entry name" value="argG"/>
    <property type="match status" value="1"/>
</dbReference>
<dbReference type="EMBL" id="MFUU01000012">
    <property type="protein sequence ID" value="OGI86012.1"/>
    <property type="molecule type" value="Genomic_DNA"/>
</dbReference>
<dbReference type="GO" id="GO:0005524">
    <property type="term" value="F:ATP binding"/>
    <property type="evidence" value="ECO:0007669"/>
    <property type="project" value="UniProtKB-KW"/>
</dbReference>
<keyword evidence="4" id="KW-0436">Ligase</keyword>
<dbReference type="SUPFAM" id="SSF52402">
    <property type="entry name" value="Adenine nucleotide alpha hydrolases-like"/>
    <property type="match status" value="1"/>
</dbReference>
<dbReference type="PROSITE" id="PS00564">
    <property type="entry name" value="ARGININOSUCCIN_SYN_1"/>
    <property type="match status" value="1"/>
</dbReference>
<comment type="caution">
    <text evidence="10">The sequence shown here is derived from an EMBL/GenBank/DDBJ whole genome shotgun (WGS) entry which is preliminary data.</text>
</comment>
<accession>A0A1F6WVV8</accession>
<dbReference type="EC" id="6.3.4.5" evidence="2"/>
<dbReference type="FunFam" id="3.40.50.620:FF:000019">
    <property type="entry name" value="Argininosuccinate synthase"/>
    <property type="match status" value="1"/>
</dbReference>
<dbReference type="GO" id="GO:0000050">
    <property type="term" value="P:urea cycle"/>
    <property type="evidence" value="ECO:0007669"/>
    <property type="project" value="TreeGrafter"/>
</dbReference>
<evidence type="ECO:0000256" key="4">
    <source>
        <dbReference type="ARBA" id="ARBA00022598"/>
    </source>
</evidence>
<dbReference type="InterPro" id="IPR048267">
    <property type="entry name" value="Arginosuc_syn_N"/>
</dbReference>